<dbReference type="RefSeq" id="XP_043011102.1">
    <property type="nucleotide sequence ID" value="XM_043150018.1"/>
</dbReference>
<dbReference type="Proteomes" id="UP001049176">
    <property type="component" value="Chromosome 3"/>
</dbReference>
<dbReference type="GeneID" id="66074532"/>
<name>A0A9P7S3H4_9AGAR</name>
<organism evidence="1 2">
    <name type="scientific">Marasmius oreades</name>
    <name type="common">fairy-ring Marasmius</name>
    <dbReference type="NCBI Taxonomy" id="181124"/>
    <lineage>
        <taxon>Eukaryota</taxon>
        <taxon>Fungi</taxon>
        <taxon>Dikarya</taxon>
        <taxon>Basidiomycota</taxon>
        <taxon>Agaricomycotina</taxon>
        <taxon>Agaricomycetes</taxon>
        <taxon>Agaricomycetidae</taxon>
        <taxon>Agaricales</taxon>
        <taxon>Marasmiineae</taxon>
        <taxon>Marasmiaceae</taxon>
        <taxon>Marasmius</taxon>
    </lineage>
</organism>
<protein>
    <submittedName>
        <fullName evidence="1">Uncharacterized protein</fullName>
    </submittedName>
</protein>
<comment type="caution">
    <text evidence="1">The sequence shown here is derived from an EMBL/GenBank/DDBJ whole genome shotgun (WGS) entry which is preliminary data.</text>
</comment>
<keyword evidence="2" id="KW-1185">Reference proteome</keyword>
<evidence type="ECO:0000313" key="1">
    <source>
        <dbReference type="EMBL" id="KAG7094632.1"/>
    </source>
</evidence>
<sequence>MVALALLTSVNTIHKKGYAGLPLEDGTSDGIHIGVRGCGNSSWDVVFTDFSKICGIQDEGYSTQLDNDINNVMAILEHMAQNCDQHQGTVAESLRGVATELRRTGSLGLAINTLEAQAK</sequence>
<accession>A0A9P7S3H4</accession>
<dbReference type="AlphaFoldDB" id="A0A9P7S3H4"/>
<dbReference type="EMBL" id="CM032183">
    <property type="protein sequence ID" value="KAG7094632.1"/>
    <property type="molecule type" value="Genomic_DNA"/>
</dbReference>
<gene>
    <name evidence="1" type="ORF">E1B28_005456</name>
</gene>
<proteinExistence type="predicted"/>
<dbReference type="KEGG" id="more:E1B28_005456"/>
<reference evidence="1" key="1">
    <citation type="journal article" date="2021" name="Genome Biol. Evol.">
        <title>The assembled and annotated genome of the fairy-ring fungus Marasmius oreades.</title>
        <authorList>
            <person name="Hiltunen M."/>
            <person name="Ament-Velasquez S.L."/>
            <person name="Johannesson H."/>
        </authorList>
    </citation>
    <scope>NUCLEOTIDE SEQUENCE</scope>
    <source>
        <strain evidence="1">03SP1</strain>
    </source>
</reference>
<evidence type="ECO:0000313" key="2">
    <source>
        <dbReference type="Proteomes" id="UP001049176"/>
    </source>
</evidence>